<dbReference type="GO" id="GO:0016020">
    <property type="term" value="C:membrane"/>
    <property type="evidence" value="ECO:0007669"/>
    <property type="project" value="UniProtKB-SubCell"/>
</dbReference>
<feature type="transmembrane region" description="Helical" evidence="6">
    <location>
        <begin position="12"/>
        <end position="32"/>
    </location>
</feature>
<comment type="subcellular location">
    <subcellularLocation>
        <location evidence="1">Membrane</location>
        <topology evidence="1">Multi-pass membrane protein</topology>
    </subcellularLocation>
</comment>
<dbReference type="AlphaFoldDB" id="A0A443HYF9"/>
<dbReference type="Proteomes" id="UP000283841">
    <property type="component" value="Unassembled WGS sequence"/>
</dbReference>
<feature type="transmembrane region" description="Helical" evidence="6">
    <location>
        <begin position="127"/>
        <end position="153"/>
    </location>
</feature>
<dbReference type="STRING" id="264951.A0A443HYF9"/>
<protein>
    <submittedName>
        <fullName evidence="8">Integral membrane protein</fullName>
    </submittedName>
</protein>
<keyword evidence="2 6" id="KW-0812">Transmembrane</keyword>
<evidence type="ECO:0000313" key="9">
    <source>
        <dbReference type="Proteomes" id="UP000283841"/>
    </source>
</evidence>
<dbReference type="OrthoDB" id="10017208at2759"/>
<dbReference type="GeneID" id="39599504"/>
<feature type="transmembrane region" description="Helical" evidence="6">
    <location>
        <begin position="173"/>
        <end position="193"/>
    </location>
</feature>
<evidence type="ECO:0000256" key="6">
    <source>
        <dbReference type="SAM" id="Phobius"/>
    </source>
</evidence>
<evidence type="ECO:0000256" key="1">
    <source>
        <dbReference type="ARBA" id="ARBA00004141"/>
    </source>
</evidence>
<evidence type="ECO:0000256" key="3">
    <source>
        <dbReference type="ARBA" id="ARBA00022989"/>
    </source>
</evidence>
<dbReference type="RefSeq" id="XP_028486429.1">
    <property type="nucleotide sequence ID" value="XM_028630227.1"/>
</dbReference>
<comment type="similarity">
    <text evidence="5">Belongs to the SAT4 family.</text>
</comment>
<feature type="transmembrane region" description="Helical" evidence="6">
    <location>
        <begin position="205"/>
        <end position="227"/>
    </location>
</feature>
<dbReference type="InterPro" id="IPR049326">
    <property type="entry name" value="Rhodopsin_dom_fungi"/>
</dbReference>
<organism evidence="8 9">
    <name type="scientific">Byssochlamys spectabilis</name>
    <name type="common">Paecilomyces variotii</name>
    <dbReference type="NCBI Taxonomy" id="264951"/>
    <lineage>
        <taxon>Eukaryota</taxon>
        <taxon>Fungi</taxon>
        <taxon>Dikarya</taxon>
        <taxon>Ascomycota</taxon>
        <taxon>Pezizomycotina</taxon>
        <taxon>Eurotiomycetes</taxon>
        <taxon>Eurotiomycetidae</taxon>
        <taxon>Eurotiales</taxon>
        <taxon>Thermoascaceae</taxon>
        <taxon>Paecilomyces</taxon>
    </lineage>
</organism>
<keyword evidence="3 6" id="KW-1133">Transmembrane helix</keyword>
<dbReference type="Pfam" id="PF20684">
    <property type="entry name" value="Fung_rhodopsin"/>
    <property type="match status" value="1"/>
</dbReference>
<dbReference type="VEuPathDB" id="FungiDB:C8Q69DRAFT_461207"/>
<evidence type="ECO:0000256" key="2">
    <source>
        <dbReference type="ARBA" id="ARBA00022692"/>
    </source>
</evidence>
<evidence type="ECO:0000256" key="5">
    <source>
        <dbReference type="ARBA" id="ARBA00038359"/>
    </source>
</evidence>
<evidence type="ECO:0000256" key="4">
    <source>
        <dbReference type="ARBA" id="ARBA00023136"/>
    </source>
</evidence>
<dbReference type="EMBL" id="RCNU01000003">
    <property type="protein sequence ID" value="RWQ96784.1"/>
    <property type="molecule type" value="Genomic_DNA"/>
</dbReference>
<keyword evidence="4 6" id="KW-0472">Membrane</keyword>
<dbReference type="PANTHER" id="PTHR33048:SF161">
    <property type="entry name" value="INTEGRAL MEMBRANE PROTEIN"/>
    <property type="match status" value="1"/>
</dbReference>
<feature type="transmembrane region" description="Helical" evidence="6">
    <location>
        <begin position="97"/>
        <end position="115"/>
    </location>
</feature>
<evidence type="ECO:0000313" key="8">
    <source>
        <dbReference type="EMBL" id="RWQ96784.1"/>
    </source>
</evidence>
<name>A0A443HYF9_BYSSP</name>
<gene>
    <name evidence="8" type="ORF">C8Q69DRAFT_461207</name>
</gene>
<comment type="caution">
    <text evidence="8">The sequence shown here is derived from an EMBL/GenBank/DDBJ whole genome shotgun (WGS) entry which is preliminary data.</text>
</comment>
<dbReference type="InterPro" id="IPR052337">
    <property type="entry name" value="SAT4-like"/>
</dbReference>
<keyword evidence="9" id="KW-1185">Reference proteome</keyword>
<proteinExistence type="inferred from homology"/>
<feature type="domain" description="Rhodopsin" evidence="7">
    <location>
        <begin position="32"/>
        <end position="268"/>
    </location>
</feature>
<sequence length="363" mass="41317">MKYYSIFAIPIVRNQLIANTVLVVLASALVILRFVSRKLRRTNIWWDDVCIVGSLIHTYGMLGMHYQYAHVGMRRHVGEIPTENTIYIFKELVAYQIVYYNTMVLAKFSYLFFYLRIFVSRSFRLAAWACMACAAAYWLGSMLQVFLLCHPFAANWNQSIPGAHCASQNVAFSTIGAFNLVTDLMIIVLPLHFIRKLHMSRIMRVGLSAIFCVGFFISAITIIRIRVLTTVNFTDLPYSMIWAAFWSVTEPALAVANACVPMIGPVLRVAFPRWFSSRGAYVSNSAQPHSSAFKNSQRFRDGEYPLTRMDEGVTTIDVSAAGHKLEDDSNSANYKDHPEREPYDIIETSGINVRQEWSVTRQK</sequence>
<evidence type="ECO:0000259" key="7">
    <source>
        <dbReference type="Pfam" id="PF20684"/>
    </source>
</evidence>
<feature type="transmembrane region" description="Helical" evidence="6">
    <location>
        <begin position="44"/>
        <end position="66"/>
    </location>
</feature>
<accession>A0A443HYF9</accession>
<dbReference type="PANTHER" id="PTHR33048">
    <property type="entry name" value="PTH11-LIKE INTEGRAL MEMBRANE PROTEIN (AFU_ORTHOLOGUE AFUA_5G11245)"/>
    <property type="match status" value="1"/>
</dbReference>
<reference evidence="8 9" key="1">
    <citation type="journal article" date="2018" name="Front. Microbiol.">
        <title>Genomic and genetic insights into a cosmopolitan fungus, Paecilomyces variotii (Eurotiales).</title>
        <authorList>
            <person name="Urquhart A.S."/>
            <person name="Mondo S.J."/>
            <person name="Makela M.R."/>
            <person name="Hane J.K."/>
            <person name="Wiebenga A."/>
            <person name="He G."/>
            <person name="Mihaltcheva S."/>
            <person name="Pangilinan J."/>
            <person name="Lipzen A."/>
            <person name="Barry K."/>
            <person name="de Vries R.P."/>
            <person name="Grigoriev I.V."/>
            <person name="Idnurm A."/>
        </authorList>
    </citation>
    <scope>NUCLEOTIDE SEQUENCE [LARGE SCALE GENOMIC DNA]</scope>
    <source>
        <strain evidence="8 9">CBS 101075</strain>
    </source>
</reference>
<feature type="transmembrane region" description="Helical" evidence="6">
    <location>
        <begin position="239"/>
        <end position="263"/>
    </location>
</feature>